<evidence type="ECO:0000313" key="2">
    <source>
        <dbReference type="Proteomes" id="UP000256805"/>
    </source>
</evidence>
<accession>A0A375JC75</accession>
<dbReference type="Proteomes" id="UP000256805">
    <property type="component" value="Unassembled WGS sequence"/>
</dbReference>
<dbReference type="AlphaFoldDB" id="A0A375JC75"/>
<organism evidence="1 2">
    <name type="scientific">Cupriavidus taiwanensis</name>
    <dbReference type="NCBI Taxonomy" id="164546"/>
    <lineage>
        <taxon>Bacteria</taxon>
        <taxon>Pseudomonadati</taxon>
        <taxon>Pseudomonadota</taxon>
        <taxon>Betaproteobacteria</taxon>
        <taxon>Burkholderiales</taxon>
        <taxon>Burkholderiaceae</taxon>
        <taxon>Cupriavidus</taxon>
    </lineage>
</organism>
<proteinExistence type="predicted"/>
<gene>
    <name evidence="1" type="ORF">CBM2634_U220012</name>
</gene>
<sequence>MSVMPSYTARYTRTQTLKNARREVGRYKGRIVWGDIHQLKEGLSSPIPIQILILPYRRCYRIFFNL</sequence>
<reference evidence="1 2" key="1">
    <citation type="submission" date="2018-01" db="EMBL/GenBank/DDBJ databases">
        <authorList>
            <person name="Gaut B.S."/>
            <person name="Morton B.R."/>
            <person name="Clegg M.T."/>
            <person name="Duvall M.R."/>
        </authorList>
    </citation>
    <scope>NUCLEOTIDE SEQUENCE [LARGE SCALE GENOMIC DNA]</scope>
    <source>
        <strain evidence="1">Cupriavidus taiwanensis cmp 52</strain>
    </source>
</reference>
<name>A0A375JC75_9BURK</name>
<dbReference type="EMBL" id="OVTA01000086">
    <property type="protein sequence ID" value="SPS02707.1"/>
    <property type="molecule type" value="Genomic_DNA"/>
</dbReference>
<protein>
    <submittedName>
        <fullName evidence="1">Uncharacterized protein</fullName>
    </submittedName>
</protein>
<evidence type="ECO:0000313" key="1">
    <source>
        <dbReference type="EMBL" id="SPS02707.1"/>
    </source>
</evidence>